<dbReference type="AlphaFoldDB" id="A0AAV5UGT8"/>
<gene>
    <name evidence="1" type="ORF">PENTCL1PPCAC_27687</name>
</gene>
<dbReference type="Proteomes" id="UP001432027">
    <property type="component" value="Unassembled WGS sequence"/>
</dbReference>
<reference evidence="1" key="1">
    <citation type="submission" date="2023-10" db="EMBL/GenBank/DDBJ databases">
        <title>Genome assembly of Pristionchus species.</title>
        <authorList>
            <person name="Yoshida K."/>
            <person name="Sommer R.J."/>
        </authorList>
    </citation>
    <scope>NUCLEOTIDE SEQUENCE</scope>
    <source>
        <strain evidence="1">RS0144</strain>
    </source>
</reference>
<organism evidence="1 2">
    <name type="scientific">Pristionchus entomophagus</name>
    <dbReference type="NCBI Taxonomy" id="358040"/>
    <lineage>
        <taxon>Eukaryota</taxon>
        <taxon>Metazoa</taxon>
        <taxon>Ecdysozoa</taxon>
        <taxon>Nematoda</taxon>
        <taxon>Chromadorea</taxon>
        <taxon>Rhabditida</taxon>
        <taxon>Rhabditina</taxon>
        <taxon>Diplogasteromorpha</taxon>
        <taxon>Diplogasteroidea</taxon>
        <taxon>Neodiplogasteridae</taxon>
        <taxon>Pristionchus</taxon>
    </lineage>
</organism>
<accession>A0AAV5UGT8</accession>
<dbReference type="EMBL" id="BTSX01000006">
    <property type="protein sequence ID" value="GMT05513.1"/>
    <property type="molecule type" value="Genomic_DNA"/>
</dbReference>
<feature type="non-terminal residue" evidence="1">
    <location>
        <position position="1"/>
    </location>
</feature>
<sequence length="138" mass="15161">LECQVLAALENDHGLSNLHSHLLLSETSFGRLQLLKETSVAGPDHAVGTLDHVSLLLLLIGSEAPITALAAHRVAARGQHNALGRSRQARQVREKSAYSAELLSFSDLSDFTRYLDTSSVKRRCFFEITWSLITVPPE</sequence>
<evidence type="ECO:0000313" key="1">
    <source>
        <dbReference type="EMBL" id="GMT05513.1"/>
    </source>
</evidence>
<keyword evidence="2" id="KW-1185">Reference proteome</keyword>
<evidence type="ECO:0000313" key="2">
    <source>
        <dbReference type="Proteomes" id="UP001432027"/>
    </source>
</evidence>
<proteinExistence type="predicted"/>
<name>A0AAV5UGT8_9BILA</name>
<protein>
    <submittedName>
        <fullName evidence="1">Uncharacterized protein</fullName>
    </submittedName>
</protein>
<comment type="caution">
    <text evidence="1">The sequence shown here is derived from an EMBL/GenBank/DDBJ whole genome shotgun (WGS) entry which is preliminary data.</text>
</comment>